<name>A0A8H3ZDL4_9PEZI</name>
<feature type="compositionally biased region" description="Low complexity" evidence="1">
    <location>
        <begin position="46"/>
        <end position="57"/>
    </location>
</feature>
<accession>A0A8H3ZDL4</accession>
<evidence type="ECO:0000256" key="1">
    <source>
        <dbReference type="SAM" id="MobiDB-lite"/>
    </source>
</evidence>
<reference evidence="2 3" key="1">
    <citation type="submission" date="2019-12" db="EMBL/GenBank/DDBJ databases">
        <title>A genome sequence resource for the geographically widespread anthracnose pathogen Colletotrichum asianum.</title>
        <authorList>
            <person name="Meng Y."/>
        </authorList>
    </citation>
    <scope>NUCLEOTIDE SEQUENCE [LARGE SCALE GENOMIC DNA]</scope>
    <source>
        <strain evidence="2 3">ICMP 18580</strain>
    </source>
</reference>
<evidence type="ECO:0000313" key="3">
    <source>
        <dbReference type="Proteomes" id="UP000434172"/>
    </source>
</evidence>
<feature type="compositionally biased region" description="Gly residues" evidence="1">
    <location>
        <begin position="35"/>
        <end position="44"/>
    </location>
</feature>
<dbReference type="Gene3D" id="3.30.160.60">
    <property type="entry name" value="Classic Zinc Finger"/>
    <property type="match status" value="1"/>
</dbReference>
<gene>
    <name evidence="2" type="ORF">GQ607_017586</name>
</gene>
<dbReference type="Proteomes" id="UP000434172">
    <property type="component" value="Unassembled WGS sequence"/>
</dbReference>
<feature type="region of interest" description="Disordered" evidence="1">
    <location>
        <begin position="72"/>
        <end position="100"/>
    </location>
</feature>
<feature type="compositionally biased region" description="Polar residues" evidence="1">
    <location>
        <begin position="75"/>
        <end position="96"/>
    </location>
</feature>
<feature type="region of interest" description="Disordered" evidence="1">
    <location>
        <begin position="28"/>
        <end position="59"/>
    </location>
</feature>
<sequence length="539" mass="60359">MAELIILLHRHDTENDYENTLSERISSLRIEDGHGGGGGGGGGRFQNEIQEPNPQQPTVDDAADAICAGARAHPNDSSIEPFSDSINTTTPETTAQKSEKGLLDIPVVPQDSEVIHSSSKDLQVDLDPSPTPQLDVSINIRDTLVEPKKILLERSKSFREPEDIEQGKTRLLACPYPKYAPEIYGHRCRAAAFSQIHRLKEHLYRVHEQPPHCVRCGETFSNKSDVKAHLGRPDEICDFAADVSVDGLSFEQMKKLRSKKRKPGVATNEEKWRDIFGIVFPDATDFPDPYYSSFDNRSNDRGLLSMGQSDIESIFSDVPPESEDRMFTNLEQICGPLERPKRQKVWNTIHHFFMERVQQMVGSKTVSQNNRDAVHLHGSSPASVSLKTIAPEAEERFAEAQLSLTQSHAKGPSQPVLEAKPAMGNVQHLQTNSLEDHLDRHLFDLPSENIFTEVLPENMKIVSMDIVNECTNTERRVSIPSGGIMGDPFTLNTLVPYEDWGSLFQADDESLDFNSILNDWEERIVDYAPADWPTGRANL</sequence>
<proteinExistence type="predicted"/>
<dbReference type="OrthoDB" id="4818863at2759"/>
<dbReference type="EMBL" id="WOWK01000226">
    <property type="protein sequence ID" value="KAF0315173.1"/>
    <property type="molecule type" value="Genomic_DNA"/>
</dbReference>
<evidence type="ECO:0000313" key="2">
    <source>
        <dbReference type="EMBL" id="KAF0315173.1"/>
    </source>
</evidence>
<dbReference type="AlphaFoldDB" id="A0A8H3ZDL4"/>
<keyword evidence="3" id="KW-1185">Reference proteome</keyword>
<dbReference type="PANTHER" id="PTHR38166">
    <property type="entry name" value="C2H2-TYPE DOMAIN-CONTAINING PROTEIN-RELATED"/>
    <property type="match status" value="1"/>
</dbReference>
<evidence type="ECO:0008006" key="4">
    <source>
        <dbReference type="Google" id="ProtNLM"/>
    </source>
</evidence>
<organism evidence="2 3">
    <name type="scientific">Colletotrichum asianum</name>
    <dbReference type="NCBI Taxonomy" id="702518"/>
    <lineage>
        <taxon>Eukaryota</taxon>
        <taxon>Fungi</taxon>
        <taxon>Dikarya</taxon>
        <taxon>Ascomycota</taxon>
        <taxon>Pezizomycotina</taxon>
        <taxon>Sordariomycetes</taxon>
        <taxon>Hypocreomycetidae</taxon>
        <taxon>Glomerellales</taxon>
        <taxon>Glomerellaceae</taxon>
        <taxon>Colletotrichum</taxon>
        <taxon>Colletotrichum gloeosporioides species complex</taxon>
    </lineage>
</organism>
<protein>
    <recommendedName>
        <fullName evidence="4">C2H2-type domain-containing protein</fullName>
    </recommendedName>
</protein>
<comment type="caution">
    <text evidence="2">The sequence shown here is derived from an EMBL/GenBank/DDBJ whole genome shotgun (WGS) entry which is preliminary data.</text>
</comment>
<dbReference type="PANTHER" id="PTHR38166:SF1">
    <property type="entry name" value="C2H2-TYPE DOMAIN-CONTAINING PROTEIN"/>
    <property type="match status" value="1"/>
</dbReference>